<feature type="region of interest" description="Disordered" evidence="1">
    <location>
        <begin position="21"/>
        <end position="55"/>
    </location>
</feature>
<dbReference type="KEGG" id="schv:BRCON_1627"/>
<evidence type="ECO:0000313" key="2">
    <source>
        <dbReference type="EMBL" id="AXA36404.1"/>
    </source>
</evidence>
<evidence type="ECO:0000256" key="1">
    <source>
        <dbReference type="SAM" id="MobiDB-lite"/>
    </source>
</evidence>
<proteinExistence type="predicted"/>
<accession>A0A2Z4Y5G4</accession>
<name>A0A2Z4Y5G4_SUMC1</name>
<sequence length="55" mass="5967">MLDSLLIESGPPPNYIPNFLGANGPNQGESRTGRTRGCGDFNSNGKGVNRYKNRK</sequence>
<reference evidence="2 3" key="1">
    <citation type="submission" date="2018-05" db="EMBL/GenBank/DDBJ databases">
        <title>A metagenomic window into the 2 km-deep terrestrial subsurface aquifer revealed taxonomically and functionally diverse microbial community comprising novel uncultured bacterial lineages.</title>
        <authorList>
            <person name="Kadnikov V.V."/>
            <person name="Mardanov A.V."/>
            <person name="Beletsky A.V."/>
            <person name="Banks D."/>
            <person name="Pimenov N.V."/>
            <person name="Frank Y.A."/>
            <person name="Karnachuk O.V."/>
            <person name="Ravin N.V."/>
        </authorList>
    </citation>
    <scope>NUCLEOTIDE SEQUENCE [LARGE SCALE GENOMIC DNA]</scope>
    <source>
        <strain evidence="2">BY</strain>
    </source>
</reference>
<dbReference type="EMBL" id="CP030759">
    <property type="protein sequence ID" value="AXA36404.1"/>
    <property type="molecule type" value="Genomic_DNA"/>
</dbReference>
<gene>
    <name evidence="2" type="ORF">BRCON_1627</name>
</gene>
<protein>
    <submittedName>
        <fullName evidence="2">Uncharacterized protein</fullName>
    </submittedName>
</protein>
<dbReference type="AlphaFoldDB" id="A0A2Z4Y5G4"/>
<evidence type="ECO:0000313" key="3">
    <source>
        <dbReference type="Proteomes" id="UP000262583"/>
    </source>
</evidence>
<dbReference type="Proteomes" id="UP000262583">
    <property type="component" value="Chromosome"/>
</dbReference>
<organism evidence="2 3">
    <name type="scientific">Sumerlaea chitinivorans</name>
    <dbReference type="NCBI Taxonomy" id="2250252"/>
    <lineage>
        <taxon>Bacteria</taxon>
        <taxon>Candidatus Sumerlaeota</taxon>
        <taxon>Candidatus Sumerlaeia</taxon>
        <taxon>Candidatus Sumerlaeales</taxon>
        <taxon>Candidatus Sumerlaeaceae</taxon>
        <taxon>Candidatus Sumerlaea</taxon>
    </lineage>
</organism>